<dbReference type="Proteomes" id="UP000502996">
    <property type="component" value="Chromosome"/>
</dbReference>
<evidence type="ECO:0000259" key="1">
    <source>
        <dbReference type="PROSITE" id="PS51186"/>
    </source>
</evidence>
<protein>
    <submittedName>
        <fullName evidence="2">GNAT family N-acetyltransferase</fullName>
    </submittedName>
</protein>
<accession>A0A6G6WKD9</accession>
<dbReference type="Pfam" id="PF13508">
    <property type="entry name" value="Acetyltransf_7"/>
    <property type="match status" value="1"/>
</dbReference>
<gene>
    <name evidence="2" type="ORF">G5V58_25240</name>
</gene>
<sequence length="166" mass="18441">MALPSHVTIRRAVPEDAEALGHLHLDVWDDAYTGLMPQSVLDRRRADASGRIERWREILTSSDEPTYLAEAAEEGLVGFAGSGPTRDNDVDIELELWALYVRAAYYGTGVGYALFETVVGDRACCLWVLAGNERAIAFYERQGFQLDGTEDEHDEGLHVRMVRAGV</sequence>
<name>A0A6G6WKD9_9ACTN</name>
<dbReference type="Gene3D" id="3.40.630.30">
    <property type="match status" value="1"/>
</dbReference>
<dbReference type="PROSITE" id="PS51186">
    <property type="entry name" value="GNAT"/>
    <property type="match status" value="1"/>
</dbReference>
<dbReference type="InterPro" id="IPR000182">
    <property type="entry name" value="GNAT_dom"/>
</dbReference>
<dbReference type="SUPFAM" id="SSF55729">
    <property type="entry name" value="Acyl-CoA N-acyltransferases (Nat)"/>
    <property type="match status" value="1"/>
</dbReference>
<feature type="domain" description="N-acetyltransferase" evidence="1">
    <location>
        <begin position="7"/>
        <end position="166"/>
    </location>
</feature>
<keyword evidence="2" id="KW-0808">Transferase</keyword>
<dbReference type="EMBL" id="CP049257">
    <property type="protein sequence ID" value="QIG45603.1"/>
    <property type="molecule type" value="Genomic_DNA"/>
</dbReference>
<dbReference type="AlphaFoldDB" id="A0A6G6WKD9"/>
<dbReference type="GO" id="GO:0016747">
    <property type="term" value="F:acyltransferase activity, transferring groups other than amino-acyl groups"/>
    <property type="evidence" value="ECO:0007669"/>
    <property type="project" value="InterPro"/>
</dbReference>
<evidence type="ECO:0000313" key="2">
    <source>
        <dbReference type="EMBL" id="QIG45603.1"/>
    </source>
</evidence>
<proteinExistence type="predicted"/>
<evidence type="ECO:0000313" key="3">
    <source>
        <dbReference type="Proteomes" id="UP000502996"/>
    </source>
</evidence>
<reference evidence="2 3" key="1">
    <citation type="submission" date="2020-02" db="EMBL/GenBank/DDBJ databases">
        <title>Full genome sequence of Nocardioides sp. R-3366.</title>
        <authorList>
            <person name="Im W.-T."/>
        </authorList>
    </citation>
    <scope>NUCLEOTIDE SEQUENCE [LARGE SCALE GENOMIC DNA]</scope>
    <source>
        <strain evidence="2 3">R-3366</strain>
    </source>
</reference>
<dbReference type="InterPro" id="IPR016181">
    <property type="entry name" value="Acyl_CoA_acyltransferase"/>
</dbReference>
<dbReference type="RefSeq" id="WP_165238335.1">
    <property type="nucleotide sequence ID" value="NZ_CP049257.1"/>
</dbReference>
<dbReference type="KEGG" id="nano:G5V58_25240"/>
<organism evidence="2 3">
    <name type="scientific">Nocardioides anomalus</name>
    <dbReference type="NCBI Taxonomy" id="2712223"/>
    <lineage>
        <taxon>Bacteria</taxon>
        <taxon>Bacillati</taxon>
        <taxon>Actinomycetota</taxon>
        <taxon>Actinomycetes</taxon>
        <taxon>Propionibacteriales</taxon>
        <taxon>Nocardioidaceae</taxon>
        <taxon>Nocardioides</taxon>
    </lineage>
</organism>
<keyword evidence="3" id="KW-1185">Reference proteome</keyword>